<dbReference type="FunFam" id="3.20.20.70:FF:000012">
    <property type="entry name" value="GMP reductase"/>
    <property type="match status" value="1"/>
</dbReference>
<feature type="binding site" evidence="11">
    <location>
        <begin position="314"/>
        <end position="315"/>
    </location>
    <ligand>
        <name>GMP</name>
        <dbReference type="ChEBI" id="CHEBI:58115"/>
    </ligand>
</feature>
<keyword evidence="14" id="KW-1185">Reference proteome</keyword>
<dbReference type="GO" id="GO:0006163">
    <property type="term" value="P:purine nucleotide metabolic process"/>
    <property type="evidence" value="ECO:0007669"/>
    <property type="project" value="UniProtKB-UniRule"/>
</dbReference>
<dbReference type="InterPro" id="IPR015875">
    <property type="entry name" value="IMP_DH/GMP_Rdtase_CS"/>
</dbReference>
<dbReference type="Pfam" id="PF03148">
    <property type="entry name" value="Tektin"/>
    <property type="match status" value="1"/>
</dbReference>
<evidence type="ECO:0000256" key="5">
    <source>
        <dbReference type="ARBA" id="ARBA00022723"/>
    </source>
</evidence>
<dbReference type="GO" id="GO:0005929">
    <property type="term" value="C:cilium"/>
    <property type="evidence" value="ECO:0007669"/>
    <property type="project" value="UniProtKB-ARBA"/>
</dbReference>
<feature type="binding site" evidence="11">
    <location>
        <begin position="358"/>
        <end position="362"/>
    </location>
    <ligand>
        <name>GMP</name>
        <dbReference type="ChEBI" id="CHEBI:58115"/>
    </ligand>
</feature>
<dbReference type="GO" id="GO:0060294">
    <property type="term" value="P:cilium movement involved in cell motility"/>
    <property type="evidence" value="ECO:0007669"/>
    <property type="project" value="InterPro"/>
</dbReference>
<dbReference type="InterPro" id="IPR000435">
    <property type="entry name" value="Tektins"/>
</dbReference>
<keyword evidence="5 11" id="KW-0479">Metal-binding</keyword>
<dbReference type="GO" id="GO:1902560">
    <property type="term" value="C:GMP reductase complex"/>
    <property type="evidence" value="ECO:0007669"/>
    <property type="project" value="InterPro"/>
</dbReference>
<feature type="binding site" evidence="11">
    <location>
        <begin position="340"/>
        <end position="342"/>
    </location>
    <ligand>
        <name>GMP</name>
        <dbReference type="ChEBI" id="CHEBI:58115"/>
    </ligand>
</feature>
<feature type="binding site" description="in other chain" evidence="11">
    <location>
        <position position="341"/>
    </location>
    <ligand>
        <name>NADP(+)</name>
        <dbReference type="ChEBI" id="CHEBI:58349"/>
        <note>ligand shared between two neighboring subunits</note>
    </ligand>
</feature>
<evidence type="ECO:0000256" key="2">
    <source>
        <dbReference type="ARBA" id="ARBA00007209"/>
    </source>
</evidence>
<dbReference type="PANTHER" id="PTHR43170:SF5">
    <property type="entry name" value="GMP REDUCTASE"/>
    <property type="match status" value="1"/>
</dbReference>
<organism evidence="13 14">
    <name type="scientific">Pristionchus pacificus</name>
    <name type="common">Parasitic nematode worm</name>
    <dbReference type="NCBI Taxonomy" id="54126"/>
    <lineage>
        <taxon>Eukaryota</taxon>
        <taxon>Metazoa</taxon>
        <taxon>Ecdysozoa</taxon>
        <taxon>Nematoda</taxon>
        <taxon>Chromadorea</taxon>
        <taxon>Rhabditida</taxon>
        <taxon>Rhabditina</taxon>
        <taxon>Diplogasteromorpha</taxon>
        <taxon>Diplogasteroidea</taxon>
        <taxon>Neodiplogasteridae</taxon>
        <taxon>Pristionchus</taxon>
    </lineage>
</organism>
<feature type="binding site" evidence="11">
    <location>
        <position position="253"/>
    </location>
    <ligand>
        <name>K(+)</name>
        <dbReference type="ChEBI" id="CHEBI:29103"/>
    </ligand>
</feature>
<comment type="catalytic activity">
    <reaction evidence="10 11 12">
        <text>IMP + NH4(+) + NADP(+) = GMP + NADPH + 2 H(+)</text>
        <dbReference type="Rhea" id="RHEA:17185"/>
        <dbReference type="ChEBI" id="CHEBI:15378"/>
        <dbReference type="ChEBI" id="CHEBI:28938"/>
        <dbReference type="ChEBI" id="CHEBI:57783"/>
        <dbReference type="ChEBI" id="CHEBI:58053"/>
        <dbReference type="ChEBI" id="CHEBI:58115"/>
        <dbReference type="ChEBI" id="CHEBI:58349"/>
        <dbReference type="EC" id="1.7.1.7"/>
    </reaction>
</comment>
<evidence type="ECO:0000256" key="1">
    <source>
        <dbReference type="ARBA" id="ARBA00004496"/>
    </source>
</evidence>
<dbReference type="InterPro" id="IPR013785">
    <property type="entry name" value="Aldolase_TIM"/>
</dbReference>
<accession>A0A2A6BG13</accession>
<dbReference type="GO" id="GO:0046872">
    <property type="term" value="F:metal ion binding"/>
    <property type="evidence" value="ECO:0007669"/>
    <property type="project" value="UniProtKB-KW"/>
</dbReference>
<dbReference type="Proteomes" id="UP000005239">
    <property type="component" value="Unassembled WGS sequence"/>
</dbReference>
<dbReference type="NCBIfam" id="NF003470">
    <property type="entry name" value="PRK05096.1"/>
    <property type="match status" value="1"/>
</dbReference>
<dbReference type="InterPro" id="IPR001093">
    <property type="entry name" value="IMP_DH_GMPRt"/>
</dbReference>
<keyword evidence="4 11" id="KW-0659">Purine metabolism</keyword>
<evidence type="ECO:0000256" key="6">
    <source>
        <dbReference type="ARBA" id="ARBA00022857"/>
    </source>
</evidence>
<evidence type="ECO:0000256" key="7">
    <source>
        <dbReference type="ARBA" id="ARBA00022958"/>
    </source>
</evidence>
<gene>
    <name evidence="13" type="primary">WBGene00113325</name>
</gene>
<keyword evidence="8 11" id="KW-0560">Oxidoreductase</keyword>
<dbReference type="SMART" id="SM01240">
    <property type="entry name" value="IMPDH"/>
    <property type="match status" value="1"/>
</dbReference>
<comment type="subunit">
    <text evidence="11">Homotetramer.</text>
</comment>
<evidence type="ECO:0000256" key="8">
    <source>
        <dbReference type="ARBA" id="ARBA00023002"/>
    </source>
</evidence>
<evidence type="ECO:0000313" key="14">
    <source>
        <dbReference type="Proteomes" id="UP000005239"/>
    </source>
</evidence>
<dbReference type="NCBIfam" id="TIGR01305">
    <property type="entry name" value="GMP_reduct_1"/>
    <property type="match status" value="1"/>
</dbReference>
<dbReference type="GO" id="GO:0005737">
    <property type="term" value="C:cytoplasm"/>
    <property type="evidence" value="ECO:0007669"/>
    <property type="project" value="UniProtKB-SubCell"/>
</dbReference>
<evidence type="ECO:0000256" key="12">
    <source>
        <dbReference type="RuleBase" id="RU003929"/>
    </source>
</evidence>
<feature type="binding site" evidence="11">
    <location>
        <position position="258"/>
    </location>
    <ligand>
        <name>K(+)</name>
        <dbReference type="ChEBI" id="CHEBI:29103"/>
    </ligand>
</feature>
<dbReference type="HAMAP" id="MF_00596">
    <property type="entry name" value="GMP_reduct_type1"/>
    <property type="match status" value="1"/>
</dbReference>
<proteinExistence type="inferred from homology"/>
<evidence type="ECO:0000256" key="11">
    <source>
        <dbReference type="HAMAP-Rule" id="MF_03195"/>
    </source>
</evidence>
<feature type="binding site" evidence="11">
    <location>
        <position position="255"/>
    </location>
    <ligand>
        <name>K(+)</name>
        <dbReference type="ChEBI" id="CHEBI:29103"/>
    </ligand>
</feature>
<comment type="similarity">
    <text evidence="11">Belongs to the IMPDH/GMPR family. GuaC type 1 subfamily.</text>
</comment>
<dbReference type="EnsemblMetazoa" id="PPA23771.1">
    <property type="protein sequence ID" value="PPA23771.1"/>
    <property type="gene ID" value="WBGene00113325"/>
</dbReference>
<evidence type="ECO:0000256" key="9">
    <source>
        <dbReference type="ARBA" id="ARBA00037691"/>
    </source>
</evidence>
<sequence>VSGREMSKFHTSAELPPGLEGVVALGAVEVSGDADLLTSDNNNLLSEKDLLGNNRCQATKKMVLSVNDQRLMPSIINEPKLDFKDVLLRPKRSTLKSRSEVDLMREYVFRNSKRTYTGIPVVASNMDTVGTFEMADTLATNALFTTIHKHYSIDEWKAYGASRPESIFDHIAISSGISENDWHKLTAVCKALPQLNAICLDVANGYSEVFVDFIRKVREQFPRHTIFAGNVVTGEMVEELILAGADCVKVGIGPGSVCTTRKKAGVGYPQLSAVLECADAAHGLNGHVMSDGGCTNPGDVAKAFGAGADFVMAGGLFAGHDQSGGDLIEKDGRKFKLFYGMSSDTAMKKHHGSVAEYRASEGKTITIPYRGDVNNTELPKRATFIRVTQQTNEMYTPFEVPPKEKYDDPLQIVRHARAAVKEANARAVRMQNQTTQQLQQRVKDLKYWSNEIDRELQDMKDENEDLVRCYRRLGLCIEITGKAARCNESCFAVRRKKVQIGDVGSDRVDQELHKEKEMVTDSTKQMKELGAIIERQLETNQATRKAMIRDLTLKQEAISLDNRSVTMGSEAVKNSLRTPDGDRLEYRDGAPLQRMSEYQEWIENTANNLNYSAKARKMLSVLRELAQQMRNEAIAIESLLKDSIRTWTEWRDTLQAQVAGKDKEMRSADAAIDEITFSLKQKGGPLQVALNRQSQRGLRPGIELCNDKAQHALHQELMMLKSSLLALENQLDKAKESRKRLAAERDRLKGKLEICEQNLVIDNEILRVIRSTFPHEIQLSGFLLSETK</sequence>
<feature type="binding site" evidence="11">
    <location>
        <begin position="291"/>
        <end position="293"/>
    </location>
    <ligand>
        <name>GMP</name>
        <dbReference type="ChEBI" id="CHEBI:58115"/>
    </ligand>
</feature>
<dbReference type="InterPro" id="IPR005993">
    <property type="entry name" value="GMPR"/>
</dbReference>
<protein>
    <recommendedName>
        <fullName evidence="11">GMP reductase</fullName>
        <shortName evidence="11">GMPR</shortName>
        <ecNumber evidence="11">1.7.1.7</ecNumber>
    </recommendedName>
    <alternativeName>
        <fullName evidence="11">Guanosine 5'-monophosphate oxidoreductase</fullName>
        <shortName evidence="11">Guanosine monophosphate reductase</shortName>
    </alternativeName>
</protein>
<evidence type="ECO:0000256" key="3">
    <source>
        <dbReference type="ARBA" id="ARBA00022490"/>
    </source>
</evidence>
<feature type="binding site" description="in other chain" evidence="11">
    <location>
        <position position="149"/>
    </location>
    <ligand>
        <name>NADP(+)</name>
        <dbReference type="ChEBI" id="CHEBI:58349"/>
        <note>ligand shared between two neighboring subunits</note>
    </ligand>
</feature>
<feature type="active site" description="Thioimidate intermediate" evidence="11">
    <location>
        <position position="258"/>
    </location>
</feature>
<dbReference type="GO" id="GO:0006144">
    <property type="term" value="P:purine nucleobase metabolic process"/>
    <property type="evidence" value="ECO:0007669"/>
    <property type="project" value="UniProtKB-KW"/>
</dbReference>
<reference evidence="13" key="2">
    <citation type="submission" date="2022-06" db="UniProtKB">
        <authorList>
            <consortium name="EnsemblMetazoa"/>
        </authorList>
    </citation>
    <scope>IDENTIFICATION</scope>
    <source>
        <strain evidence="13">PS312</strain>
    </source>
</reference>
<keyword evidence="7 11" id="KW-0630">Potassium</keyword>
<feature type="binding site" description="in other chain" evidence="11">
    <location>
        <begin position="252"/>
        <end position="253"/>
    </location>
    <ligand>
        <name>NADP(+)</name>
        <dbReference type="ChEBI" id="CHEBI:58349"/>
        <note>ligand shared between two neighboring subunits</note>
    </ligand>
</feature>
<dbReference type="InterPro" id="IPR050139">
    <property type="entry name" value="GMP_reductase"/>
</dbReference>
<dbReference type="CDD" id="cd00381">
    <property type="entry name" value="IMPDH"/>
    <property type="match status" value="1"/>
</dbReference>
<keyword evidence="6 11" id="KW-0521">NADP</keyword>
<dbReference type="GO" id="GO:0003920">
    <property type="term" value="F:GMP reductase activity"/>
    <property type="evidence" value="ECO:0007669"/>
    <property type="project" value="UniProtKB-UniRule"/>
</dbReference>
<dbReference type="AlphaFoldDB" id="A0A2A6BG13"/>
<evidence type="ECO:0000256" key="10">
    <source>
        <dbReference type="ARBA" id="ARBA00048616"/>
    </source>
</evidence>
<dbReference type="PROSITE" id="PS00487">
    <property type="entry name" value="IMP_DH_GMP_RED"/>
    <property type="match status" value="1"/>
</dbReference>
<feature type="binding site" evidence="11">
    <location>
        <begin position="97"/>
        <end position="98"/>
    </location>
    <ligand>
        <name>NADP(+)</name>
        <dbReference type="ChEBI" id="CHEBI:58349"/>
        <note>ligand shared between two neighboring subunits</note>
    </ligand>
</feature>
<name>A0A2A6BG13_PRIPA</name>
<feature type="binding site" evidence="11">
    <location>
        <position position="261"/>
    </location>
    <ligand>
        <name>K(+)</name>
        <dbReference type="ChEBI" id="CHEBI:29103"/>
    </ligand>
</feature>
<feature type="binding site" description="in other chain" evidence="11">
    <location>
        <begin position="357"/>
        <end position="358"/>
    </location>
    <ligand>
        <name>NADP(+)</name>
        <dbReference type="ChEBI" id="CHEBI:58349"/>
        <note>ligand shared between two neighboring subunits</note>
    </ligand>
</feature>
<feature type="binding site" description="in other chain" evidence="11">
    <location>
        <begin position="201"/>
        <end position="203"/>
    </location>
    <ligand>
        <name>NADP(+)</name>
        <dbReference type="ChEBI" id="CHEBI:58349"/>
        <note>ligand shared between two neighboring subunits</note>
    </ligand>
</feature>
<dbReference type="Pfam" id="PF00478">
    <property type="entry name" value="IMPDH"/>
    <property type="match status" value="1"/>
</dbReference>
<keyword evidence="3" id="KW-0963">Cytoplasm</keyword>
<comment type="similarity">
    <text evidence="2">Belongs to the tektin family.</text>
</comment>
<dbReference type="PRINTS" id="PR00511">
    <property type="entry name" value="TEKTIN"/>
</dbReference>
<comment type="caution">
    <text evidence="11">Lacks conserved residue(s) required for the propagation of feature annotation.</text>
</comment>
<dbReference type="Gene3D" id="3.20.20.70">
    <property type="entry name" value="Aldolase class I"/>
    <property type="match status" value="1"/>
</dbReference>
<evidence type="ECO:0000256" key="4">
    <source>
        <dbReference type="ARBA" id="ARBA00022631"/>
    </source>
</evidence>
<dbReference type="EC" id="1.7.1.7" evidence="11"/>
<reference evidence="14" key="1">
    <citation type="journal article" date="2008" name="Nat. Genet.">
        <title>The Pristionchus pacificus genome provides a unique perspective on nematode lifestyle and parasitism.</title>
        <authorList>
            <person name="Dieterich C."/>
            <person name="Clifton S.W."/>
            <person name="Schuster L.N."/>
            <person name="Chinwalla A."/>
            <person name="Delehaunty K."/>
            <person name="Dinkelacker I."/>
            <person name="Fulton L."/>
            <person name="Fulton R."/>
            <person name="Godfrey J."/>
            <person name="Minx P."/>
            <person name="Mitreva M."/>
            <person name="Roeseler W."/>
            <person name="Tian H."/>
            <person name="Witte H."/>
            <person name="Yang S.P."/>
            <person name="Wilson R.K."/>
            <person name="Sommer R.J."/>
        </authorList>
    </citation>
    <scope>NUCLEOTIDE SEQUENCE [LARGE SCALE GENOMIC DNA]</scope>
    <source>
        <strain evidence="14">PS312</strain>
    </source>
</reference>
<comment type="function">
    <text evidence="9 11 12">Catalyzes the irreversible NADPH-dependent deamination of GMP to IMP. It functions in the conversion of nucleobase, nucleoside and nucleotide derivatives of G to A nucleotides, and in maintaining the intracellular balance of A and G nucleotides.</text>
</comment>
<dbReference type="SUPFAM" id="SSF51412">
    <property type="entry name" value="Inosine monophosphate dehydrogenase (IMPDH)"/>
    <property type="match status" value="1"/>
</dbReference>
<evidence type="ECO:0000313" key="13">
    <source>
        <dbReference type="EnsemblMetazoa" id="PPA23771.1"/>
    </source>
</evidence>
<comment type="subcellular location">
    <subcellularLocation>
        <location evidence="1">Cytoplasm</location>
    </subcellularLocation>
</comment>
<feature type="active site" description="Proton donor/acceptor" evidence="11">
    <location>
        <position position="260"/>
    </location>
</feature>
<dbReference type="InterPro" id="IPR048256">
    <property type="entry name" value="Tektin-like"/>
</dbReference>
<dbReference type="PANTHER" id="PTHR43170">
    <property type="entry name" value="GMP REDUCTASE"/>
    <property type="match status" value="1"/>
</dbReference>
<accession>A0A8R1UGY0</accession>